<dbReference type="AlphaFoldDB" id="A0A2S5CG81"/>
<accession>A0A2S5CG81</accession>
<gene>
    <name evidence="1" type="ORF">AADEFJLK_04443</name>
</gene>
<dbReference type="Gene3D" id="3.40.50.1440">
    <property type="entry name" value="Tubulin/FtsZ, GTPase domain"/>
    <property type="match status" value="1"/>
</dbReference>
<name>A0A2S5CG81_9GAMM</name>
<evidence type="ECO:0000313" key="1">
    <source>
        <dbReference type="EMBL" id="POZ49767.1"/>
    </source>
</evidence>
<evidence type="ECO:0000313" key="2">
    <source>
        <dbReference type="Proteomes" id="UP000237423"/>
    </source>
</evidence>
<dbReference type="GO" id="GO:0005874">
    <property type="term" value="C:microtubule"/>
    <property type="evidence" value="ECO:0007669"/>
    <property type="project" value="InterPro"/>
</dbReference>
<dbReference type="RefSeq" id="WP_103975850.1">
    <property type="nucleotide sequence ID" value="NZ_PGFZ01000024.1"/>
</dbReference>
<dbReference type="PROSITE" id="PS00227">
    <property type="entry name" value="TUBULIN"/>
    <property type="match status" value="1"/>
</dbReference>
<organism evidence="1 2">
    <name type="scientific">Methylovulum psychrotolerans</name>
    <dbReference type="NCBI Taxonomy" id="1704499"/>
    <lineage>
        <taxon>Bacteria</taxon>
        <taxon>Pseudomonadati</taxon>
        <taxon>Pseudomonadota</taxon>
        <taxon>Gammaproteobacteria</taxon>
        <taxon>Methylococcales</taxon>
        <taxon>Methylococcaceae</taxon>
        <taxon>Methylovulum</taxon>
    </lineage>
</organism>
<comment type="caution">
    <text evidence="1">The sequence shown here is derived from an EMBL/GenBank/DDBJ whole genome shotgun (WGS) entry which is preliminary data.</text>
</comment>
<evidence type="ECO:0008006" key="3">
    <source>
        <dbReference type="Google" id="ProtNLM"/>
    </source>
</evidence>
<dbReference type="GO" id="GO:0005525">
    <property type="term" value="F:GTP binding"/>
    <property type="evidence" value="ECO:0007669"/>
    <property type="project" value="InterPro"/>
</dbReference>
<dbReference type="InterPro" id="IPR017975">
    <property type="entry name" value="Tubulin_CS"/>
</dbReference>
<reference evidence="1 2" key="1">
    <citation type="submission" date="2017-11" db="EMBL/GenBank/DDBJ databases">
        <title>Draft Genome Sequence of Methylobacter psychrotolerans Sph1T, an Obligate Methanotroph from Low-Temperature Environments.</title>
        <authorList>
            <person name="Oshkin I.Y."/>
            <person name="Miroshnikov K."/>
            <person name="Belova S.E."/>
            <person name="Korzhenkov A."/>
            <person name="Toshchakov S.V."/>
            <person name="Dedysh S.N."/>
        </authorList>
    </citation>
    <scope>NUCLEOTIDE SEQUENCE [LARGE SCALE GENOMIC DNA]</scope>
    <source>
        <strain evidence="1 2">Sph1</strain>
    </source>
</reference>
<dbReference type="GO" id="GO:0007017">
    <property type="term" value="P:microtubule-based process"/>
    <property type="evidence" value="ECO:0007669"/>
    <property type="project" value="InterPro"/>
</dbReference>
<dbReference type="SUPFAM" id="SSF52490">
    <property type="entry name" value="Tubulin nucleotide-binding domain-like"/>
    <property type="match status" value="1"/>
</dbReference>
<sequence length="1003" mass="114514">MSSHLVIGLGGTGGKVIRSFRKLVFQQFHEREPKALNIQYLYVDSSSEMMAHDDPNWKILGKNLQLDKHRQLLIKGGADLSAHLENLSNYPGIQAWIGDKSQWKDILNSIVGEILGGQKRRLGRFLFACKVKEFRDRVQALVRDLQNASGNNAVTFHICCGLAGGTGSGSIVDAVCQIREMYPNDKIILYTLLPDSHPKPNWDTGNYHANGYAALLELNALSIGAWQPHDVTGNKSRLQLKDPFNGCYLFFNKNENDVAVDVERDVPDIVADFLFQKLVVMRELRWESLARMENAENGDGTPECTLTGSPERSKRFLAFGLKRLAYPETEIREFLTYHFAKQAGLQMLFNNWTDGIGFHDEPKPYPFAMEVRKKEVRERWAISDEHLTLSRGILIEEVNTKTWQPFAMEWQNFIVNSKLLLKDSVTADRWVAELQSRCQDRFERGFRQHGVHKFFEIKTATHADHAREIRRRIESELFEEWRNGTRSLYDIKRLLEALLQSLDEYLRDCAEKVVFHQTTSEAIQIQRINPNRREESKVGVFSAMLGKREQLFEAQSLALQDYYFHLTCMEGWQFAQTLLPVIVRDITAFANEVDQTLSSLVEINKLFQKGIDERCQNTDKNDFRRPLVYFYHPDIVRSFSQRLVKDKAMQANQAMAARDALINQLGENANFSQLNARILKQQWMDSIESVCEQSVENAHNTVITVEKDLPRQLNVSIIEKLAKEFSGNEEGLTRFVHDLANYAGNYLTFNPLEVNKKGPGIAESPTKLSVFAVIRPQTRDWGSFATQLDGILKGSRNIQPEILQSETRNSEITFINITNLFPLRYVQHLVFLKERYDLRLKQTSNPGRLRLELHCEGDGNQHPPLYTASEEDNRRESLPYLLIARAVGAIQLVTSPSTGKSELNLLSKDSDGFDNDPILLGATLPESVDKLNIKNSSLIKSEVQRILQQNYQHVDKQKELVAQILVLVEGIKADECQGDINAPLYKRFNEAGKLAVKIIRGDA</sequence>
<protein>
    <recommendedName>
        <fullName evidence="3">Tubulin-like protein</fullName>
    </recommendedName>
</protein>
<dbReference type="Pfam" id="PF13809">
    <property type="entry name" value="Tubulin_2"/>
    <property type="match status" value="1"/>
</dbReference>
<dbReference type="Proteomes" id="UP000237423">
    <property type="component" value="Unassembled WGS sequence"/>
</dbReference>
<proteinExistence type="predicted"/>
<dbReference type="InterPro" id="IPR025904">
    <property type="entry name" value="Tubulin-like"/>
</dbReference>
<dbReference type="InterPro" id="IPR036525">
    <property type="entry name" value="Tubulin/FtsZ_GTPase_sf"/>
</dbReference>
<dbReference type="EMBL" id="PGFZ01000024">
    <property type="protein sequence ID" value="POZ49767.1"/>
    <property type="molecule type" value="Genomic_DNA"/>
</dbReference>